<evidence type="ECO:0000313" key="2">
    <source>
        <dbReference type="Proteomes" id="UP000041601"/>
    </source>
</evidence>
<gene>
    <name evidence="1" type="ORF">ERS137959_02669</name>
</gene>
<dbReference type="Proteomes" id="UP000041601">
    <property type="component" value="Unassembled WGS sequence"/>
</dbReference>
<accession>A0ABM9S1Y7</accession>
<sequence length="60" mass="7047">MTIIVQFSDEKETKIISWFASMPPFPEQFANLGEVEHDNPKWRDYYNEVTPCIIGMPEPE</sequence>
<organism evidence="1 2">
    <name type="scientific">Yersinia enterocolitica</name>
    <dbReference type="NCBI Taxonomy" id="630"/>
    <lineage>
        <taxon>Bacteria</taxon>
        <taxon>Pseudomonadati</taxon>
        <taxon>Pseudomonadota</taxon>
        <taxon>Gammaproteobacteria</taxon>
        <taxon>Enterobacterales</taxon>
        <taxon>Yersiniaceae</taxon>
        <taxon>Yersinia</taxon>
    </lineage>
</organism>
<name>A0ABM9S1Y7_YEREN</name>
<proteinExistence type="predicted"/>
<evidence type="ECO:0000313" key="1">
    <source>
        <dbReference type="EMBL" id="CND96545.1"/>
    </source>
</evidence>
<dbReference type="RefSeq" id="WP_050156387.1">
    <property type="nucleotide sequence ID" value="NZ_CPXJ01000032.1"/>
</dbReference>
<dbReference type="EMBL" id="CPXJ01000032">
    <property type="protein sequence ID" value="CND96545.1"/>
    <property type="molecule type" value="Genomic_DNA"/>
</dbReference>
<keyword evidence="2" id="KW-1185">Reference proteome</keyword>
<protein>
    <submittedName>
        <fullName evidence="1">Uncharacterized protein</fullName>
    </submittedName>
</protein>
<comment type="caution">
    <text evidence="1">The sequence shown here is derived from an EMBL/GenBank/DDBJ whole genome shotgun (WGS) entry which is preliminary data.</text>
</comment>
<reference evidence="1 2" key="1">
    <citation type="submission" date="2015-03" db="EMBL/GenBank/DDBJ databases">
        <authorList>
            <consortium name="Pathogen Informatics"/>
            <person name="Murphy D."/>
        </authorList>
    </citation>
    <scope>NUCLEOTIDE SEQUENCE [LARGE SCALE GENOMIC DNA]</scope>
    <source>
        <strain evidence="1 2">IP05342</strain>
    </source>
</reference>